<comment type="subcellular location">
    <subcellularLocation>
        <location evidence="1">Membrane</location>
        <topology evidence="1">Single-pass type I membrane protein</topology>
    </subcellularLocation>
</comment>
<evidence type="ECO:0000256" key="1">
    <source>
        <dbReference type="ARBA" id="ARBA00004479"/>
    </source>
</evidence>
<dbReference type="InterPro" id="IPR007110">
    <property type="entry name" value="Ig-like_dom"/>
</dbReference>
<evidence type="ECO:0000256" key="4">
    <source>
        <dbReference type="ARBA" id="ARBA00023180"/>
    </source>
</evidence>
<evidence type="ECO:0000256" key="7">
    <source>
        <dbReference type="SAM" id="SignalP"/>
    </source>
</evidence>
<accession>A0AAN9GG81</accession>
<evidence type="ECO:0000313" key="10">
    <source>
        <dbReference type="Proteomes" id="UP001374579"/>
    </source>
</evidence>
<keyword evidence="4" id="KW-0325">Glycoprotein</keyword>
<evidence type="ECO:0000256" key="5">
    <source>
        <dbReference type="ARBA" id="ARBA00023319"/>
    </source>
</evidence>
<keyword evidence="6" id="KW-0812">Transmembrane</keyword>
<feature type="transmembrane region" description="Helical" evidence="6">
    <location>
        <begin position="463"/>
        <end position="487"/>
    </location>
</feature>
<dbReference type="Gene3D" id="2.60.40.10">
    <property type="entry name" value="Immunoglobulins"/>
    <property type="match status" value="1"/>
</dbReference>
<feature type="domain" description="Ig-like" evidence="8">
    <location>
        <begin position="202"/>
        <end position="334"/>
    </location>
</feature>
<dbReference type="GO" id="GO:0005886">
    <property type="term" value="C:plasma membrane"/>
    <property type="evidence" value="ECO:0007669"/>
    <property type="project" value="TreeGrafter"/>
</dbReference>
<feature type="chain" id="PRO_5042950921" description="Ig-like domain-containing protein" evidence="7">
    <location>
        <begin position="28"/>
        <end position="626"/>
    </location>
</feature>
<evidence type="ECO:0000256" key="3">
    <source>
        <dbReference type="ARBA" id="ARBA00023157"/>
    </source>
</evidence>
<dbReference type="PROSITE" id="PS50835">
    <property type="entry name" value="IG_LIKE"/>
    <property type="match status" value="2"/>
</dbReference>
<dbReference type="InterPro" id="IPR051275">
    <property type="entry name" value="Cell_adhesion_signaling"/>
</dbReference>
<keyword evidence="10" id="KW-1185">Reference proteome</keyword>
<reference evidence="9 10" key="1">
    <citation type="submission" date="2024-02" db="EMBL/GenBank/DDBJ databases">
        <title>Chromosome-scale genome assembly of the rough periwinkle Littorina saxatilis.</title>
        <authorList>
            <person name="De Jode A."/>
            <person name="Faria R."/>
            <person name="Formenti G."/>
            <person name="Sims Y."/>
            <person name="Smith T.P."/>
            <person name="Tracey A."/>
            <person name="Wood J.M.D."/>
            <person name="Zagrodzka Z.B."/>
            <person name="Johannesson K."/>
            <person name="Butlin R.K."/>
            <person name="Leder E.H."/>
        </authorList>
    </citation>
    <scope>NUCLEOTIDE SEQUENCE [LARGE SCALE GENOMIC DNA]</scope>
    <source>
        <strain evidence="9">Snail1</strain>
        <tissue evidence="9">Muscle</tissue>
    </source>
</reference>
<dbReference type="PANTHER" id="PTHR11640:SF31">
    <property type="entry name" value="IRREGULAR CHIASM C-ROUGHEST PROTEIN-RELATED"/>
    <property type="match status" value="1"/>
</dbReference>
<keyword evidence="7" id="KW-0732">Signal</keyword>
<dbReference type="SUPFAM" id="SSF48726">
    <property type="entry name" value="Immunoglobulin"/>
    <property type="match status" value="2"/>
</dbReference>
<dbReference type="EMBL" id="JBAMIC010000007">
    <property type="protein sequence ID" value="KAK7106684.1"/>
    <property type="molecule type" value="Genomic_DNA"/>
</dbReference>
<keyword evidence="3" id="KW-1015">Disulfide bond</keyword>
<dbReference type="InterPro" id="IPR036179">
    <property type="entry name" value="Ig-like_dom_sf"/>
</dbReference>
<keyword evidence="6" id="KW-1133">Transmembrane helix</keyword>
<dbReference type="GO" id="GO:0005911">
    <property type="term" value="C:cell-cell junction"/>
    <property type="evidence" value="ECO:0007669"/>
    <property type="project" value="TreeGrafter"/>
</dbReference>
<name>A0AAN9GG81_9CAEN</name>
<feature type="signal peptide" evidence="7">
    <location>
        <begin position="1"/>
        <end position="27"/>
    </location>
</feature>
<keyword evidence="2 6" id="KW-0472">Membrane</keyword>
<evidence type="ECO:0000259" key="8">
    <source>
        <dbReference type="PROSITE" id="PS50835"/>
    </source>
</evidence>
<gene>
    <name evidence="9" type="ORF">V1264_017911</name>
</gene>
<evidence type="ECO:0000313" key="9">
    <source>
        <dbReference type="EMBL" id="KAK7106684.1"/>
    </source>
</evidence>
<keyword evidence="5" id="KW-0393">Immunoglobulin domain</keyword>
<dbReference type="GO" id="GO:0050839">
    <property type="term" value="F:cell adhesion molecule binding"/>
    <property type="evidence" value="ECO:0007669"/>
    <property type="project" value="TreeGrafter"/>
</dbReference>
<evidence type="ECO:0000256" key="6">
    <source>
        <dbReference type="SAM" id="Phobius"/>
    </source>
</evidence>
<dbReference type="PANTHER" id="PTHR11640">
    <property type="entry name" value="NEPHRIN"/>
    <property type="match status" value="1"/>
</dbReference>
<comment type="caution">
    <text evidence="9">The sequence shown here is derived from an EMBL/GenBank/DDBJ whole genome shotgun (WGS) entry which is preliminary data.</text>
</comment>
<sequence length="626" mass="67540">MDLEVCLGLAISTLLVLLSIRTGFADGSPDDGVDLTGPSPFITDGNRNLTLTCQANASYPQPSYGWPDRNCSGNTNTCTWTPKIENDGTHVMCTAIVTVNNTHIHGTGKFRLQLQYPPKSPPEIVTDTNTDVLSYGNTLNCSVHGGKPLVASVNFNCTNPYLPDQDDVTDTTSVTSMIVINATQVTSSLTRCTCYAEWATEPGLYLERTEKTFTLQYKATVANFTVNDTGNLTVQEDKSPPLVFSCEASFSRPPATLSVRKLENGTFNFKVSPENGTYDVSASNTWTESQHNESGASLTYTVFPARCEDTGVFVCAADNGFPEPSALSVRVNVTCGPRSYNSTHTFDDPPELTHEGLSAFLVANPVPHAFSYSHVGDDTARTTTPVPDGVFYTQCVGHESTDFLVRCNVKGLDISEMQTGLYTVSIINVYGKYTFSFQIKHAVMSPDDTSGDSKTASKTSSTMVPMIAGGIAAAVVIVVVVVVLVCFRRRNKSRKTIDGRLQSSYHNKTYGNTTFKAQTRSYRPTCPLPNGSAHVTTNPAVNDPSHSNVYSGPPGHTESEAGYSTISPTGEPTLAFCNQGFLVFPEDEAGYMTPVKPGAPRPLSGHYATALPATEENEYSTIKTLD</sequence>
<feature type="domain" description="Ig-like" evidence="8">
    <location>
        <begin position="29"/>
        <end position="66"/>
    </location>
</feature>
<dbReference type="Proteomes" id="UP001374579">
    <property type="component" value="Unassembled WGS sequence"/>
</dbReference>
<dbReference type="AlphaFoldDB" id="A0AAN9GG81"/>
<organism evidence="9 10">
    <name type="scientific">Littorina saxatilis</name>
    <dbReference type="NCBI Taxonomy" id="31220"/>
    <lineage>
        <taxon>Eukaryota</taxon>
        <taxon>Metazoa</taxon>
        <taxon>Spiralia</taxon>
        <taxon>Lophotrochozoa</taxon>
        <taxon>Mollusca</taxon>
        <taxon>Gastropoda</taxon>
        <taxon>Caenogastropoda</taxon>
        <taxon>Littorinimorpha</taxon>
        <taxon>Littorinoidea</taxon>
        <taxon>Littorinidae</taxon>
        <taxon>Littorina</taxon>
    </lineage>
</organism>
<evidence type="ECO:0000256" key="2">
    <source>
        <dbReference type="ARBA" id="ARBA00023136"/>
    </source>
</evidence>
<dbReference type="GO" id="GO:0098609">
    <property type="term" value="P:cell-cell adhesion"/>
    <property type="evidence" value="ECO:0007669"/>
    <property type="project" value="TreeGrafter"/>
</dbReference>
<protein>
    <recommendedName>
        <fullName evidence="8">Ig-like domain-containing protein</fullName>
    </recommendedName>
</protein>
<dbReference type="InterPro" id="IPR013783">
    <property type="entry name" value="Ig-like_fold"/>
</dbReference>
<proteinExistence type="predicted"/>